<dbReference type="PANTHER" id="PTHR11236:SF9">
    <property type="entry name" value="ANTHRANILATE SYNTHASE COMPONENT 1"/>
    <property type="match status" value="1"/>
</dbReference>
<dbReference type="Pfam" id="PF00425">
    <property type="entry name" value="Chorismate_bind"/>
    <property type="match status" value="1"/>
</dbReference>
<sequence length="462" mass="52533">MESFFYETNMKIPKILLSNKPHSAKIAEDLDFFELFKKIQNDQETCFILESLGEESNRSRYSIIGFDPQIIVSSKGSGLTLSQQGKTDVEYQSDNPYFDLQKLFPDRVMARDYAGGLIGYLGFDLFENIEPSVKVKSHPNFERLKFGVYTDGLVYDKMTGEVFYFYYNNSRFNLVKSYLAKQIEKTNEVSVTFKQYSMTKQQYGDVFSKVKEDIRAGFIFQCVVGFQGEYLIEGNDIGIYEKLRRVNPSPHMYYLKFGKQKIIGASPELLFRLRNNDVETFPLAGTIRRGKDMNEDVKLARALLNDPKEQAEHKMLVDLHRNDLGRIAKVGSIKIQKLMDIKKYSHVQHISSEISGTLDARQDMFSALVSCYPAGTLTGAPKIEAVRLLEKYETKPRGVYGGAVGYFGFNGDCVFAIPIRSLFISGNKGYTQAGSGIVLDSEIDIEYEEIMNKLKAMEVTLS</sequence>
<organism evidence="3 4">
    <name type="scientific">Candidatus Roizmanbacteria bacterium CG_4_10_14_0_2_um_filter_39_13</name>
    <dbReference type="NCBI Taxonomy" id="1974825"/>
    <lineage>
        <taxon>Bacteria</taxon>
        <taxon>Candidatus Roizmaniibacteriota</taxon>
    </lineage>
</organism>
<dbReference type="Pfam" id="PF04715">
    <property type="entry name" value="Anth_synt_I_N"/>
    <property type="match status" value="1"/>
</dbReference>
<name>A0A2M7U0R9_9BACT</name>
<dbReference type="InterPro" id="IPR015890">
    <property type="entry name" value="Chorismate_C"/>
</dbReference>
<evidence type="ECO:0000313" key="3">
    <source>
        <dbReference type="EMBL" id="PIZ63669.1"/>
    </source>
</evidence>
<protein>
    <submittedName>
        <fullName evidence="3">Anthranilate synthase component I</fullName>
    </submittedName>
</protein>
<comment type="caution">
    <text evidence="3">The sequence shown here is derived from an EMBL/GenBank/DDBJ whole genome shotgun (WGS) entry which is preliminary data.</text>
</comment>
<dbReference type="SUPFAM" id="SSF56322">
    <property type="entry name" value="ADC synthase"/>
    <property type="match status" value="1"/>
</dbReference>
<dbReference type="InterPro" id="IPR019999">
    <property type="entry name" value="Anth_synth_I-like"/>
</dbReference>
<dbReference type="Gene3D" id="3.60.120.10">
    <property type="entry name" value="Anthranilate synthase"/>
    <property type="match status" value="1"/>
</dbReference>
<dbReference type="PRINTS" id="PR00095">
    <property type="entry name" value="ANTSNTHASEI"/>
</dbReference>
<dbReference type="GO" id="GO:0000162">
    <property type="term" value="P:L-tryptophan biosynthetic process"/>
    <property type="evidence" value="ECO:0007669"/>
    <property type="project" value="TreeGrafter"/>
</dbReference>
<dbReference type="PANTHER" id="PTHR11236">
    <property type="entry name" value="AMINOBENZOATE/ANTHRANILATE SYNTHASE"/>
    <property type="match status" value="1"/>
</dbReference>
<proteinExistence type="predicted"/>
<dbReference type="InterPro" id="IPR005801">
    <property type="entry name" value="ADC_synthase"/>
</dbReference>
<evidence type="ECO:0000259" key="1">
    <source>
        <dbReference type="Pfam" id="PF00425"/>
    </source>
</evidence>
<dbReference type="InterPro" id="IPR006805">
    <property type="entry name" value="Anth_synth_I_N"/>
</dbReference>
<evidence type="ECO:0000313" key="4">
    <source>
        <dbReference type="Proteomes" id="UP000228503"/>
    </source>
</evidence>
<dbReference type="AlphaFoldDB" id="A0A2M7U0R9"/>
<feature type="domain" description="Chorismate-utilising enzyme C-terminal" evidence="1">
    <location>
        <begin position="200"/>
        <end position="453"/>
    </location>
</feature>
<gene>
    <name evidence="3" type="ORF">COY16_01180</name>
</gene>
<feature type="domain" description="Anthranilate synthase component I N-terminal" evidence="2">
    <location>
        <begin position="29"/>
        <end position="163"/>
    </location>
</feature>
<dbReference type="EMBL" id="PFOB01000016">
    <property type="protein sequence ID" value="PIZ63669.1"/>
    <property type="molecule type" value="Genomic_DNA"/>
</dbReference>
<evidence type="ECO:0000259" key="2">
    <source>
        <dbReference type="Pfam" id="PF04715"/>
    </source>
</evidence>
<accession>A0A2M7U0R9</accession>
<reference evidence="4" key="1">
    <citation type="submission" date="2017-09" db="EMBL/GenBank/DDBJ databases">
        <title>Depth-based differentiation of microbial function through sediment-hosted aquifers and enrichment of novel symbionts in the deep terrestrial subsurface.</title>
        <authorList>
            <person name="Probst A.J."/>
            <person name="Ladd B."/>
            <person name="Jarett J.K."/>
            <person name="Geller-Mcgrath D.E."/>
            <person name="Sieber C.M.K."/>
            <person name="Emerson J.B."/>
            <person name="Anantharaman K."/>
            <person name="Thomas B.C."/>
            <person name="Malmstrom R."/>
            <person name="Stieglmeier M."/>
            <person name="Klingl A."/>
            <person name="Woyke T."/>
            <person name="Ryan C.M."/>
            <person name="Banfield J.F."/>
        </authorList>
    </citation>
    <scope>NUCLEOTIDE SEQUENCE [LARGE SCALE GENOMIC DNA]</scope>
</reference>
<dbReference type="Proteomes" id="UP000228503">
    <property type="component" value="Unassembled WGS sequence"/>
</dbReference>